<name>L7J9K1_PYRO1</name>
<keyword evidence="8 10" id="KW-0520">NAD</keyword>
<feature type="domain" description="YjeF N-terminal" evidence="13">
    <location>
        <begin position="11"/>
        <end position="218"/>
    </location>
</feature>
<feature type="binding site" evidence="10">
    <location>
        <position position="159"/>
    </location>
    <ligand>
        <name>K(+)</name>
        <dbReference type="ChEBI" id="CHEBI:29103"/>
    </ligand>
</feature>
<comment type="subcellular location">
    <subcellularLocation>
        <location evidence="10">Cytoplasm</location>
    </subcellularLocation>
    <subcellularLocation>
        <location evidence="10">Mitochondrion</location>
    </subcellularLocation>
</comment>
<keyword evidence="12" id="KW-0472">Membrane</keyword>
<dbReference type="InterPro" id="IPR032976">
    <property type="entry name" value="YJEFN_prot_NAXE-like"/>
</dbReference>
<keyword evidence="12" id="KW-1133">Transmembrane helix</keyword>
<dbReference type="FunFam" id="3.40.50.10260:FF:000005">
    <property type="entry name" value="NAD(P)H-hydrate epimerase"/>
    <property type="match status" value="1"/>
</dbReference>
<sequence length="420" mass="45817">MTLKTLSAKAATALDQELMSTCAFSLDQLMELAGLSVSQAVFKVHPPTRGRRILVACGPGNNGGDGLVAARHLRHYGYQPSVYYPKRGKNELYQRLTKQLEDLEVPFVDDFGVALSASDHVVDAIFGFSFSGEVREPFPAVIRALAETKVPVTAVDAPSSWDIEHGPPESGHVGSNFNPAVLVSLTAPKPLAKHFKGRHFIGGRYVFFSYIIFVFAQGILLLSIQDKGITWSSPNAGLSRRRSRKNTTSTCPNMTGSTRSPKLQRAAPAPKNSDVVAQRVLSEVSSSFEILPPARWEPLAAALFLVTVRSWFCRLLVPIPRSSYDCTTSRTTVWADGAWTFSIVHFDEDLMVMCLQIDDGSVALGKYHGLQEQYLRMDPPAAHPNSPSVRPAAGDAVDDDCGGDRSYLRAGFGSGRFSRV</sequence>
<comment type="catalytic activity">
    <reaction evidence="1 10">
        <text>(6R)-NADHX = (6S)-NADHX</text>
        <dbReference type="Rhea" id="RHEA:32215"/>
        <dbReference type="ChEBI" id="CHEBI:64074"/>
        <dbReference type="ChEBI" id="CHEBI:64075"/>
        <dbReference type="EC" id="5.1.99.6"/>
    </reaction>
</comment>
<dbReference type="GO" id="GO:0000166">
    <property type="term" value="F:nucleotide binding"/>
    <property type="evidence" value="ECO:0007669"/>
    <property type="project" value="UniProtKB-KW"/>
</dbReference>
<feature type="binding site" evidence="10">
    <location>
        <position position="156"/>
    </location>
    <ligand>
        <name>(6S)-NADPHX</name>
        <dbReference type="ChEBI" id="CHEBI:64076"/>
    </ligand>
</feature>
<feature type="transmembrane region" description="Helical" evidence="12">
    <location>
        <begin position="205"/>
        <end position="224"/>
    </location>
</feature>
<accession>L7J9K1</accession>
<evidence type="ECO:0000313" key="14">
    <source>
        <dbReference type="EMBL" id="ELQ64887.1"/>
    </source>
</evidence>
<dbReference type="HAMAP" id="MF_01966">
    <property type="entry name" value="NADHX_epimerase"/>
    <property type="match status" value="1"/>
</dbReference>
<dbReference type="SUPFAM" id="SSF64153">
    <property type="entry name" value="YjeF N-terminal domain-like"/>
    <property type="match status" value="1"/>
</dbReference>
<dbReference type="EC" id="5.1.99.6" evidence="3 10"/>
<dbReference type="NCBIfam" id="TIGR00197">
    <property type="entry name" value="yjeF_nterm"/>
    <property type="match status" value="1"/>
</dbReference>
<comment type="caution">
    <text evidence="10">Lacks conserved residue(s) required for the propagation of feature annotation.</text>
</comment>
<dbReference type="GO" id="GO:0052856">
    <property type="term" value="F:NAD(P)HX epimerase activity"/>
    <property type="evidence" value="ECO:0007669"/>
    <property type="project" value="UniProtKB-UniRule"/>
</dbReference>
<dbReference type="Gene3D" id="3.40.50.10260">
    <property type="entry name" value="YjeF N-terminal domain"/>
    <property type="match status" value="1"/>
</dbReference>
<feature type="binding site" evidence="10">
    <location>
        <position position="62"/>
    </location>
    <ligand>
        <name>K(+)</name>
        <dbReference type="ChEBI" id="CHEBI:29103"/>
    </ligand>
</feature>
<dbReference type="GO" id="GO:0005739">
    <property type="term" value="C:mitochondrion"/>
    <property type="evidence" value="ECO:0007669"/>
    <property type="project" value="UniProtKB-SubCell"/>
</dbReference>
<organism>
    <name type="scientific">Pyricularia oryzae (strain P131)</name>
    <name type="common">Rice blast fungus</name>
    <name type="synonym">Magnaporthe oryzae</name>
    <dbReference type="NCBI Taxonomy" id="1143193"/>
    <lineage>
        <taxon>Eukaryota</taxon>
        <taxon>Fungi</taxon>
        <taxon>Dikarya</taxon>
        <taxon>Ascomycota</taxon>
        <taxon>Pezizomycotina</taxon>
        <taxon>Sordariomycetes</taxon>
        <taxon>Sordariomycetidae</taxon>
        <taxon>Magnaporthales</taxon>
        <taxon>Pyriculariaceae</taxon>
        <taxon>Pyricularia</taxon>
    </lineage>
</organism>
<evidence type="ECO:0000256" key="4">
    <source>
        <dbReference type="ARBA" id="ARBA00022723"/>
    </source>
</evidence>
<keyword evidence="6" id="KW-0521">NADP</keyword>
<keyword evidence="10" id="KW-0496">Mitochondrion</keyword>
<feature type="compositionally biased region" description="Polar residues" evidence="11">
    <location>
        <begin position="251"/>
        <end position="261"/>
    </location>
</feature>
<evidence type="ECO:0000256" key="11">
    <source>
        <dbReference type="SAM" id="MobiDB-lite"/>
    </source>
</evidence>
<evidence type="ECO:0000256" key="8">
    <source>
        <dbReference type="ARBA" id="ARBA00023027"/>
    </source>
</evidence>
<feature type="binding site" evidence="10">
    <location>
        <position position="123"/>
    </location>
    <ligand>
        <name>K(+)</name>
        <dbReference type="ChEBI" id="CHEBI:29103"/>
    </ligand>
</feature>
<gene>
    <name evidence="14" type="ORF">OOW_P131scaffold00552g6</name>
</gene>
<dbReference type="InterPro" id="IPR036652">
    <property type="entry name" value="YjeF_N_dom_sf"/>
</dbReference>
<evidence type="ECO:0000256" key="1">
    <source>
        <dbReference type="ARBA" id="ARBA00000013"/>
    </source>
</evidence>
<evidence type="ECO:0000256" key="7">
    <source>
        <dbReference type="ARBA" id="ARBA00022958"/>
    </source>
</evidence>
<evidence type="ECO:0000256" key="5">
    <source>
        <dbReference type="ARBA" id="ARBA00022741"/>
    </source>
</evidence>
<dbReference type="AlphaFoldDB" id="L7J9K1"/>
<dbReference type="PROSITE" id="PS51385">
    <property type="entry name" value="YJEF_N"/>
    <property type="match status" value="1"/>
</dbReference>
<keyword evidence="7 10" id="KW-0630">Potassium</keyword>
<keyword evidence="9 10" id="KW-0413">Isomerase</keyword>
<keyword evidence="4 10" id="KW-0479">Metal-binding</keyword>
<feature type="region of interest" description="Disordered" evidence="11">
    <location>
        <begin position="235"/>
        <end position="271"/>
    </location>
</feature>
<comment type="cofactor">
    <cofactor evidence="10">
        <name>K(+)</name>
        <dbReference type="ChEBI" id="CHEBI:29103"/>
    </cofactor>
    <text evidence="10">Binds 1 potassium ion per subunit.</text>
</comment>
<keyword evidence="5 10" id="KW-0547">Nucleotide-binding</keyword>
<dbReference type="EMBL" id="JH794458">
    <property type="protein sequence ID" value="ELQ64887.1"/>
    <property type="molecule type" value="Genomic_DNA"/>
</dbReference>
<evidence type="ECO:0000256" key="12">
    <source>
        <dbReference type="SAM" id="Phobius"/>
    </source>
</evidence>
<evidence type="ECO:0000256" key="6">
    <source>
        <dbReference type="ARBA" id="ARBA00022857"/>
    </source>
</evidence>
<evidence type="ECO:0000259" key="13">
    <source>
        <dbReference type="PROSITE" id="PS51385"/>
    </source>
</evidence>
<proteinExistence type="inferred from homology"/>
<keyword evidence="10" id="KW-0963">Cytoplasm</keyword>
<dbReference type="Pfam" id="PF03853">
    <property type="entry name" value="YjeF_N"/>
    <property type="match status" value="1"/>
</dbReference>
<evidence type="ECO:0000256" key="3">
    <source>
        <dbReference type="ARBA" id="ARBA00012228"/>
    </source>
</evidence>
<comment type="similarity">
    <text evidence="10">Belongs to the NnrE/AIBP family.</text>
</comment>
<protein>
    <recommendedName>
        <fullName evidence="3 10">NAD(P)H-hydrate epimerase</fullName>
        <ecNumber evidence="3 10">5.1.99.6</ecNumber>
    </recommendedName>
    <alternativeName>
        <fullName evidence="10">NAD(P)HX epimerase</fullName>
    </alternativeName>
</protein>
<dbReference type="PANTHER" id="PTHR13232:SF10">
    <property type="entry name" value="NAD(P)H-HYDRATE EPIMERASE"/>
    <property type="match status" value="1"/>
</dbReference>
<evidence type="ECO:0000256" key="10">
    <source>
        <dbReference type="HAMAP-Rule" id="MF_03159"/>
    </source>
</evidence>
<dbReference type="InterPro" id="IPR004443">
    <property type="entry name" value="YjeF_N_dom"/>
</dbReference>
<evidence type="ECO:0000256" key="2">
    <source>
        <dbReference type="ARBA" id="ARBA00000909"/>
    </source>
</evidence>
<reference evidence="14" key="1">
    <citation type="journal article" date="2012" name="PLoS Genet.">
        <title>Comparative analysis of the genomes of two field isolates of the rice blast fungus Magnaporthe oryzae.</title>
        <authorList>
            <person name="Xue M."/>
            <person name="Yang J."/>
            <person name="Li Z."/>
            <person name="Hu S."/>
            <person name="Yao N."/>
            <person name="Dean R.A."/>
            <person name="Zhao W."/>
            <person name="Shen M."/>
            <person name="Zhang H."/>
            <person name="Li C."/>
            <person name="Liu L."/>
            <person name="Cao L."/>
            <person name="Xu X."/>
            <person name="Xing Y."/>
            <person name="Hsiang T."/>
            <person name="Zhang Z."/>
            <person name="Xu J.R."/>
            <person name="Peng Y.L."/>
        </authorList>
    </citation>
    <scope>NUCLEOTIDE SEQUENCE [LARGE SCALE GENOMIC DNA]</scope>
    <source>
        <strain evidence="14">P131</strain>
    </source>
</reference>
<comment type="function">
    <text evidence="10">Catalyzes the epimerization of the S- and R-forms of NAD(P)HX, a damaged form of NAD(P)H that is a result of enzymatic or heat-dependent hydration. This is a prerequisite for the S-specific NAD(P)H-hydrate dehydratase to allow the repair of both epimers of NAD(P)HX.</text>
</comment>
<evidence type="ECO:0000256" key="9">
    <source>
        <dbReference type="ARBA" id="ARBA00023235"/>
    </source>
</evidence>
<comment type="catalytic activity">
    <reaction evidence="2 10">
        <text>(6R)-NADPHX = (6S)-NADPHX</text>
        <dbReference type="Rhea" id="RHEA:32227"/>
        <dbReference type="ChEBI" id="CHEBI:64076"/>
        <dbReference type="ChEBI" id="CHEBI:64077"/>
        <dbReference type="EC" id="5.1.99.6"/>
    </reaction>
</comment>
<feature type="binding site" evidence="10">
    <location>
        <begin position="61"/>
        <end position="65"/>
    </location>
    <ligand>
        <name>(6S)-NADPHX</name>
        <dbReference type="ChEBI" id="CHEBI:64076"/>
    </ligand>
</feature>
<dbReference type="GO" id="GO:0046872">
    <property type="term" value="F:metal ion binding"/>
    <property type="evidence" value="ECO:0007669"/>
    <property type="project" value="UniProtKB-KW"/>
</dbReference>
<dbReference type="PANTHER" id="PTHR13232">
    <property type="entry name" value="NAD(P)H-HYDRATE EPIMERASE"/>
    <property type="match status" value="1"/>
</dbReference>
<feature type="binding site" evidence="10">
    <location>
        <begin position="127"/>
        <end position="133"/>
    </location>
    <ligand>
        <name>(6S)-NADPHX</name>
        <dbReference type="ChEBI" id="CHEBI:64076"/>
    </ligand>
</feature>
<keyword evidence="12" id="KW-0812">Transmembrane</keyword>